<dbReference type="Pfam" id="PF00107">
    <property type="entry name" value="ADH_zinc_N"/>
    <property type="match status" value="1"/>
</dbReference>
<feature type="domain" description="Enoyl reductase (ER)" evidence="4">
    <location>
        <begin position="38"/>
        <end position="363"/>
    </location>
</feature>
<dbReference type="InterPro" id="IPR036291">
    <property type="entry name" value="NAD(P)-bd_dom_sf"/>
</dbReference>
<dbReference type="InterPro" id="IPR047122">
    <property type="entry name" value="Trans-enoyl_RdTase-like"/>
</dbReference>
<evidence type="ECO:0000256" key="3">
    <source>
        <dbReference type="ARBA" id="ARBA00023002"/>
    </source>
</evidence>
<reference evidence="5" key="1">
    <citation type="journal article" date="2020" name="Stud. Mycol.">
        <title>101 Dothideomycetes genomes: a test case for predicting lifestyles and emergence of pathogens.</title>
        <authorList>
            <person name="Haridas S."/>
            <person name="Albert R."/>
            <person name="Binder M."/>
            <person name="Bloem J."/>
            <person name="Labutti K."/>
            <person name="Salamov A."/>
            <person name="Andreopoulos B."/>
            <person name="Baker S."/>
            <person name="Barry K."/>
            <person name="Bills G."/>
            <person name="Bluhm B."/>
            <person name="Cannon C."/>
            <person name="Castanera R."/>
            <person name="Culley D."/>
            <person name="Daum C."/>
            <person name="Ezra D."/>
            <person name="Gonzalez J."/>
            <person name="Henrissat B."/>
            <person name="Kuo A."/>
            <person name="Liang C."/>
            <person name="Lipzen A."/>
            <person name="Lutzoni F."/>
            <person name="Magnuson J."/>
            <person name="Mondo S."/>
            <person name="Nolan M."/>
            <person name="Ohm R."/>
            <person name="Pangilinan J."/>
            <person name="Park H.-J."/>
            <person name="Ramirez L."/>
            <person name="Alfaro M."/>
            <person name="Sun H."/>
            <person name="Tritt A."/>
            <person name="Yoshinaga Y."/>
            <person name="Zwiers L.-H."/>
            <person name="Turgeon B."/>
            <person name="Goodwin S."/>
            <person name="Spatafora J."/>
            <person name="Crous P."/>
            <person name="Grigoriev I."/>
        </authorList>
    </citation>
    <scope>NUCLEOTIDE SEQUENCE</scope>
    <source>
        <strain evidence="5">CBS 113389</strain>
    </source>
</reference>
<dbReference type="InterPro" id="IPR013154">
    <property type="entry name" value="ADH-like_N"/>
</dbReference>
<evidence type="ECO:0000256" key="2">
    <source>
        <dbReference type="ARBA" id="ARBA00011245"/>
    </source>
</evidence>
<dbReference type="RefSeq" id="XP_033587687.1">
    <property type="nucleotide sequence ID" value="XM_033734112.1"/>
</dbReference>
<dbReference type="PANTHER" id="PTHR45348:SF2">
    <property type="entry name" value="ZINC-TYPE ALCOHOL DEHYDROGENASE-LIKE PROTEIN C2E1P3.01"/>
    <property type="match status" value="1"/>
</dbReference>
<dbReference type="CDD" id="cd08249">
    <property type="entry name" value="enoyl_reductase_like"/>
    <property type="match status" value="1"/>
</dbReference>
<protein>
    <submittedName>
        <fullName evidence="5">Chaperonin 10-like protein</fullName>
    </submittedName>
</protein>
<organism evidence="5 6">
    <name type="scientific">Neohortaea acidophila</name>
    <dbReference type="NCBI Taxonomy" id="245834"/>
    <lineage>
        <taxon>Eukaryota</taxon>
        <taxon>Fungi</taxon>
        <taxon>Dikarya</taxon>
        <taxon>Ascomycota</taxon>
        <taxon>Pezizomycotina</taxon>
        <taxon>Dothideomycetes</taxon>
        <taxon>Dothideomycetidae</taxon>
        <taxon>Mycosphaerellales</taxon>
        <taxon>Teratosphaeriaceae</taxon>
        <taxon>Neohortaea</taxon>
    </lineage>
</organism>
<dbReference type="InterPro" id="IPR011032">
    <property type="entry name" value="GroES-like_sf"/>
</dbReference>
<dbReference type="Gene3D" id="3.40.50.720">
    <property type="entry name" value="NAD(P)-binding Rossmann-like Domain"/>
    <property type="match status" value="1"/>
</dbReference>
<dbReference type="SUPFAM" id="SSF50129">
    <property type="entry name" value="GroES-like"/>
    <property type="match status" value="1"/>
</dbReference>
<dbReference type="GeneID" id="54475114"/>
<dbReference type="SUPFAM" id="SSF51735">
    <property type="entry name" value="NAD(P)-binding Rossmann-fold domains"/>
    <property type="match status" value="1"/>
</dbReference>
<evidence type="ECO:0000313" key="5">
    <source>
        <dbReference type="EMBL" id="KAF2481117.1"/>
    </source>
</evidence>
<name>A0A6A6PPD4_9PEZI</name>
<dbReference type="GO" id="GO:0016651">
    <property type="term" value="F:oxidoreductase activity, acting on NAD(P)H"/>
    <property type="evidence" value="ECO:0007669"/>
    <property type="project" value="InterPro"/>
</dbReference>
<gene>
    <name evidence="5" type="ORF">BDY17DRAFT_300722</name>
</gene>
<evidence type="ECO:0000313" key="6">
    <source>
        <dbReference type="Proteomes" id="UP000799767"/>
    </source>
</evidence>
<dbReference type="SMART" id="SM00829">
    <property type="entry name" value="PKS_ER"/>
    <property type="match status" value="1"/>
</dbReference>
<comment type="similarity">
    <text evidence="1">Belongs to the zinc-containing alcohol dehydrogenase family.</text>
</comment>
<evidence type="ECO:0000259" key="4">
    <source>
        <dbReference type="SMART" id="SM00829"/>
    </source>
</evidence>
<keyword evidence="3" id="KW-0560">Oxidoreductase</keyword>
<comment type="subunit">
    <text evidence="2">Monomer.</text>
</comment>
<sequence length="368" mass="39157">MQNSYLLQHIVFSSSSSCYLSTSTSVMSTKHDNEAAWHETEKAYPLVVGPAPMPKPGADEVVIKVAYAAINPSDHMMQDAPYLEIPYPWISGLDVAGIIVQLGPGVTGFSIGQRVMANCLPLLTQKPEYSGFQRYVTCKTILVAAIPDRLPLANAAVLPIAVTTAANALFHKLRLPLPSSRPEPIDTKVLIWGGSSSCGSCAIQLAVAAGLTVVTTAGRENLEYVRELGAAYTFDRAAPDVREQIGKVLRRGDVVIDCIATSSTQAICGEILSSIGGGKLALLLPPLVPFPQGVEAMFVVAAWLVTEAPGVCEAIWHQYLPKALDAGIFQAKPDPLIIQGGLSKVQEGIDMVRKGVSAKKVIIEIAAE</sequence>
<dbReference type="AlphaFoldDB" id="A0A6A6PPD4"/>
<dbReference type="Pfam" id="PF08240">
    <property type="entry name" value="ADH_N"/>
    <property type="match status" value="1"/>
</dbReference>
<dbReference type="PANTHER" id="PTHR45348">
    <property type="entry name" value="HYPOTHETICAL OXIDOREDUCTASE (EUROFUNG)"/>
    <property type="match status" value="1"/>
</dbReference>
<dbReference type="Gene3D" id="3.90.180.10">
    <property type="entry name" value="Medium-chain alcohol dehydrogenases, catalytic domain"/>
    <property type="match status" value="1"/>
</dbReference>
<dbReference type="InterPro" id="IPR013149">
    <property type="entry name" value="ADH-like_C"/>
</dbReference>
<evidence type="ECO:0000256" key="1">
    <source>
        <dbReference type="ARBA" id="ARBA00008072"/>
    </source>
</evidence>
<dbReference type="EMBL" id="MU001638">
    <property type="protein sequence ID" value="KAF2481117.1"/>
    <property type="molecule type" value="Genomic_DNA"/>
</dbReference>
<keyword evidence="6" id="KW-1185">Reference proteome</keyword>
<dbReference type="InterPro" id="IPR020843">
    <property type="entry name" value="ER"/>
</dbReference>
<dbReference type="OrthoDB" id="48317at2759"/>
<proteinExistence type="inferred from homology"/>
<dbReference type="Proteomes" id="UP000799767">
    <property type="component" value="Unassembled WGS sequence"/>
</dbReference>
<accession>A0A6A6PPD4</accession>